<dbReference type="OrthoDB" id="4190090at2759"/>
<accession>A0A8A1MGK8</accession>
<name>A0A8A1MGK8_AJECA</name>
<reference evidence="2" key="1">
    <citation type="submission" date="2021-01" db="EMBL/GenBank/DDBJ databases">
        <title>Chromosome-level genome assembly of a human fungal pathogen reveals clustering of transcriptionally co-regulated genes.</title>
        <authorList>
            <person name="Voorhies M."/>
            <person name="Cohen S."/>
            <person name="Shea T.P."/>
            <person name="Petrus S."/>
            <person name="Munoz J.F."/>
            <person name="Poplawski S."/>
            <person name="Goldman W.E."/>
            <person name="Michael T."/>
            <person name="Cuomo C.A."/>
            <person name="Sil A."/>
            <person name="Beyhan S."/>
        </authorList>
    </citation>
    <scope>NUCLEOTIDE SEQUENCE</scope>
    <source>
        <strain evidence="2">WU24</strain>
    </source>
</reference>
<evidence type="ECO:0000313" key="2">
    <source>
        <dbReference type="EMBL" id="QSS65616.1"/>
    </source>
</evidence>
<dbReference type="EMBL" id="CP069115">
    <property type="protein sequence ID" value="QSS65616.1"/>
    <property type="molecule type" value="Genomic_DNA"/>
</dbReference>
<dbReference type="AlphaFoldDB" id="A0A8A1MGK8"/>
<dbReference type="Proteomes" id="UP000663671">
    <property type="component" value="Chromosome 3"/>
</dbReference>
<feature type="region of interest" description="Disordered" evidence="1">
    <location>
        <begin position="167"/>
        <end position="187"/>
    </location>
</feature>
<dbReference type="VEuPathDB" id="FungiDB:I7I51_06462"/>
<organism evidence="2 3">
    <name type="scientific">Ajellomyces capsulatus</name>
    <name type="common">Darling's disease fungus</name>
    <name type="synonym">Histoplasma capsulatum</name>
    <dbReference type="NCBI Taxonomy" id="5037"/>
    <lineage>
        <taxon>Eukaryota</taxon>
        <taxon>Fungi</taxon>
        <taxon>Dikarya</taxon>
        <taxon>Ascomycota</taxon>
        <taxon>Pezizomycotina</taxon>
        <taxon>Eurotiomycetes</taxon>
        <taxon>Eurotiomycetidae</taxon>
        <taxon>Onygenales</taxon>
        <taxon>Ajellomycetaceae</taxon>
        <taxon>Histoplasma</taxon>
    </lineage>
</organism>
<proteinExistence type="predicted"/>
<gene>
    <name evidence="2" type="ORF">I7I51_06462</name>
</gene>
<evidence type="ECO:0000256" key="1">
    <source>
        <dbReference type="SAM" id="MobiDB-lite"/>
    </source>
</evidence>
<evidence type="ECO:0000313" key="3">
    <source>
        <dbReference type="Proteomes" id="UP000663671"/>
    </source>
</evidence>
<sequence>MFVHTHVAKYNSLSTGASQDHEEEYQDFHKSISSASNCLSIMESLDTVAQARWDIEQNIANLDDLYSALLQTRQDIGGNIGTLKEPLRHLSNAKTTGDIQKYLQEFSIEFHKLFLLFEKLAGFTSLRQGVEYLLEQMGDLQVELNPTRSSRKEQRENGIEQKLLYPNPRSSRNQRFTREDSMRRHVREGERTGIAATELRYRPQPPFQSHVNFPQRAYITGLPIELKQQIAGHLNTREVDELVKTAGWETSPSADESIARLLSQLGSLRSFHLNHLHGEVHLAAFNFATLPTLTTLKVPAESLVSRQSPLINHLPPALECLYVKEENDEANEDTLPQLLIDYITAASAELKLVSIQSSAEYWEGANLLVNACKNCGVKLELQYRGWREVWGLGYVPILKTWN</sequence>
<protein>
    <submittedName>
        <fullName evidence="2">Uncharacterized protein</fullName>
    </submittedName>
</protein>
<feature type="compositionally biased region" description="Basic and acidic residues" evidence="1">
    <location>
        <begin position="176"/>
        <end position="187"/>
    </location>
</feature>